<sequence>MTNTEIFSTQTIRQRIDVLLNQGEALTASARADIVALGTAATPELIRILEDRKLWDDQAPGEGFAPIYAAEILGEIGDPDALDALYVAFRKVDRDAILDDALTDAIRAYGQAAIPAGLRALESWDDPFLADLAFLFSELNTSPANQVEGAEQLGLHDPELHRKALQVLLKFFIKYPVPGAELLANFGDPVAVDALSVAMDRYIASAKDDPKYRRPIFALADAIKQLGGALRGEQKGAIMRLKANRSASEVALDKLHAKDSADDSQTVKKDRHLGRNEPCWCGSGRKYKRCHLNDDLAESPDEA</sequence>
<dbReference type="AlphaFoldDB" id="A0A2Z4FK62"/>
<evidence type="ECO:0000313" key="3">
    <source>
        <dbReference type="Proteomes" id="UP000249799"/>
    </source>
</evidence>
<proteinExistence type="predicted"/>
<dbReference type="SUPFAM" id="SSF103642">
    <property type="entry name" value="Sec-C motif"/>
    <property type="match status" value="1"/>
</dbReference>
<dbReference type="KEGG" id="bsed:DN745_06835"/>
<organism evidence="2 3">
    <name type="scientific">Bradymonas sediminis</name>
    <dbReference type="NCBI Taxonomy" id="1548548"/>
    <lineage>
        <taxon>Bacteria</taxon>
        <taxon>Deltaproteobacteria</taxon>
        <taxon>Bradymonadales</taxon>
        <taxon>Bradymonadaceae</taxon>
        <taxon>Bradymonas</taxon>
    </lineage>
</organism>
<gene>
    <name evidence="2" type="ORF">DN745_06835</name>
</gene>
<name>A0A2Z4FK62_9DELT</name>
<dbReference type="Proteomes" id="UP000249799">
    <property type="component" value="Chromosome"/>
</dbReference>
<dbReference type="Pfam" id="PF02810">
    <property type="entry name" value="SEC-C"/>
    <property type="match status" value="1"/>
</dbReference>
<keyword evidence="3" id="KW-1185">Reference proteome</keyword>
<dbReference type="InterPro" id="IPR004027">
    <property type="entry name" value="SEC_C_motif"/>
</dbReference>
<feature type="compositionally biased region" description="Basic and acidic residues" evidence="1">
    <location>
        <begin position="258"/>
        <end position="268"/>
    </location>
</feature>
<reference evidence="2 3" key="1">
    <citation type="submission" date="2018-06" db="EMBL/GenBank/DDBJ databases">
        <title>Lujinxingia sediminis gen. nov. sp. nov., a new facultative anaerobic member of the class Deltaproteobacteria, and proposal of Lujinxingaceae fam. nov.</title>
        <authorList>
            <person name="Guo L.-Y."/>
            <person name="Li C.-M."/>
            <person name="Wang S."/>
            <person name="Du Z.-J."/>
        </authorList>
    </citation>
    <scope>NUCLEOTIDE SEQUENCE [LARGE SCALE GENOMIC DNA]</scope>
    <source>
        <strain evidence="2 3">FA350</strain>
    </source>
</reference>
<evidence type="ECO:0000256" key="1">
    <source>
        <dbReference type="SAM" id="MobiDB-lite"/>
    </source>
</evidence>
<protein>
    <submittedName>
        <fullName evidence="2">Uncharacterized protein</fullName>
    </submittedName>
</protein>
<dbReference type="EMBL" id="CP030032">
    <property type="protein sequence ID" value="AWV89064.1"/>
    <property type="molecule type" value="Genomic_DNA"/>
</dbReference>
<evidence type="ECO:0000313" key="2">
    <source>
        <dbReference type="EMBL" id="AWV89064.1"/>
    </source>
</evidence>
<feature type="region of interest" description="Disordered" evidence="1">
    <location>
        <begin position="258"/>
        <end position="287"/>
    </location>
</feature>
<accession>A0A2Z4FK62</accession>
<dbReference type="OrthoDB" id="570299at2"/>
<dbReference type="Gene3D" id="3.10.450.50">
    <property type="match status" value="1"/>
</dbReference>
<dbReference type="RefSeq" id="WP_111333261.1">
    <property type="nucleotide sequence ID" value="NZ_CP030032.1"/>
</dbReference>